<dbReference type="EMBL" id="LKEF01000019">
    <property type="protein sequence ID" value="KTB65021.1"/>
    <property type="molecule type" value="Genomic_DNA"/>
</dbReference>
<accession>A0A0W0HVS4</accession>
<name>A0A0W0HVS4_PSEFL</name>
<comment type="caution">
    <text evidence="1">The sequence shown here is derived from an EMBL/GenBank/DDBJ whole genome shotgun (WGS) entry which is preliminary data.</text>
</comment>
<organism evidence="1 2">
    <name type="scientific">Pseudomonas fluorescens ICMP 11288</name>
    <dbReference type="NCBI Taxonomy" id="1198309"/>
    <lineage>
        <taxon>Bacteria</taxon>
        <taxon>Pseudomonadati</taxon>
        <taxon>Pseudomonadota</taxon>
        <taxon>Gammaproteobacteria</taxon>
        <taxon>Pseudomonadales</taxon>
        <taxon>Pseudomonadaceae</taxon>
        <taxon>Pseudomonas</taxon>
    </lineage>
</organism>
<proteinExistence type="predicted"/>
<dbReference type="InterPro" id="IPR011006">
    <property type="entry name" value="CheY-like_superfamily"/>
</dbReference>
<sequence>MPNKALRILIADDQHFSRLRIERALNHLGYYRIAPMHRLEEVLSALEYDCEPLDLLIINASLVKGVKFDLFSFCMDNPYVRYAMIYDERQAGIPAFLVCRQDKVLISALPLPDLDTLTQLMAKVDPSLVATARNREVGV</sequence>
<reference evidence="1 2" key="1">
    <citation type="submission" date="2015-09" db="EMBL/GenBank/DDBJ databases">
        <title>Genome sequence of ICMP 11288.</title>
        <authorList>
            <person name="Visnovsky S."/>
            <person name="Lu A."/>
            <person name="Panda P."/>
            <person name="Pitman A."/>
        </authorList>
    </citation>
    <scope>NUCLEOTIDE SEQUENCE [LARGE SCALE GENOMIC DNA]</scope>
    <source>
        <strain evidence="1 2">ICMP 11288</strain>
    </source>
</reference>
<dbReference type="Gene3D" id="3.40.50.2300">
    <property type="match status" value="1"/>
</dbReference>
<dbReference type="RefSeq" id="WP_058420380.1">
    <property type="nucleotide sequence ID" value="NZ_LKEF01000019.1"/>
</dbReference>
<gene>
    <name evidence="1" type="ORF">AO063_23695</name>
</gene>
<protein>
    <submittedName>
        <fullName evidence="1">Chemotaxis protein CheY</fullName>
    </submittedName>
</protein>
<dbReference type="Proteomes" id="UP000054197">
    <property type="component" value="Unassembled WGS sequence"/>
</dbReference>
<evidence type="ECO:0000313" key="2">
    <source>
        <dbReference type="Proteomes" id="UP000054197"/>
    </source>
</evidence>
<evidence type="ECO:0000313" key="1">
    <source>
        <dbReference type="EMBL" id="KTB65021.1"/>
    </source>
</evidence>
<dbReference type="AlphaFoldDB" id="A0A0W0HVS4"/>
<dbReference type="SUPFAM" id="SSF52172">
    <property type="entry name" value="CheY-like"/>
    <property type="match status" value="1"/>
</dbReference>